<reference evidence="1" key="1">
    <citation type="submission" date="2019-11" db="EMBL/GenBank/DDBJ databases">
        <title>Nori genome reveals adaptations in red seaweeds to the harsh intertidal environment.</title>
        <authorList>
            <person name="Wang D."/>
            <person name="Mao Y."/>
        </authorList>
    </citation>
    <scope>NUCLEOTIDE SEQUENCE</scope>
    <source>
        <tissue evidence="1">Gametophyte</tissue>
    </source>
</reference>
<accession>A0ACC3BTI7</accession>
<keyword evidence="2" id="KW-1185">Reference proteome</keyword>
<evidence type="ECO:0000313" key="1">
    <source>
        <dbReference type="EMBL" id="KAK1861364.1"/>
    </source>
</evidence>
<gene>
    <name evidence="1" type="ORF">I4F81_003948</name>
</gene>
<proteinExistence type="predicted"/>
<evidence type="ECO:0000313" key="2">
    <source>
        <dbReference type="Proteomes" id="UP000798662"/>
    </source>
</evidence>
<dbReference type="EMBL" id="CM020618">
    <property type="protein sequence ID" value="KAK1861364.1"/>
    <property type="molecule type" value="Genomic_DNA"/>
</dbReference>
<dbReference type="Proteomes" id="UP000798662">
    <property type="component" value="Chromosome 1"/>
</dbReference>
<protein>
    <submittedName>
        <fullName evidence="1">Uncharacterized protein</fullName>
    </submittedName>
</protein>
<organism evidence="1 2">
    <name type="scientific">Pyropia yezoensis</name>
    <name type="common">Susabi-nori</name>
    <name type="synonym">Porphyra yezoensis</name>
    <dbReference type="NCBI Taxonomy" id="2788"/>
    <lineage>
        <taxon>Eukaryota</taxon>
        <taxon>Rhodophyta</taxon>
        <taxon>Bangiophyceae</taxon>
        <taxon>Bangiales</taxon>
        <taxon>Bangiaceae</taxon>
        <taxon>Pyropia</taxon>
    </lineage>
</organism>
<sequence>MALIGHSDRGHGFQKLVLLLIVSLTIFGNALEFCRIQPDTVECSDRTKSLVGIGAVSALIVLVVLVAKAAGLAAAGAIELLGSILTLGLWVAAAALVTSAKTAAVVGGGGAAFWGSPAFFASWGGALVALSLTLRAVCDSHMVENMGLKTRRSAAARTAEAEPSEKALDVSNSDEAAAEYA</sequence>
<name>A0ACC3BTI7_PYRYE</name>
<comment type="caution">
    <text evidence="1">The sequence shown here is derived from an EMBL/GenBank/DDBJ whole genome shotgun (WGS) entry which is preliminary data.</text>
</comment>